<keyword evidence="3" id="KW-0862">Zinc</keyword>
<evidence type="ECO:0000256" key="2">
    <source>
        <dbReference type="ARBA" id="ARBA00022771"/>
    </source>
</evidence>
<dbReference type="VEuPathDB" id="TriTrypDB:TM35_000011940"/>
<dbReference type="Proteomes" id="UP000192257">
    <property type="component" value="Unassembled WGS sequence"/>
</dbReference>
<evidence type="ECO:0000259" key="7">
    <source>
        <dbReference type="PROSITE" id="PS50178"/>
    </source>
</evidence>
<dbReference type="AlphaFoldDB" id="A0A1X0P8P0"/>
<dbReference type="GeneID" id="39980655"/>
<feature type="coiled-coil region" evidence="5">
    <location>
        <begin position="201"/>
        <end position="228"/>
    </location>
</feature>
<dbReference type="GO" id="GO:0008270">
    <property type="term" value="F:zinc ion binding"/>
    <property type="evidence" value="ECO:0007669"/>
    <property type="project" value="UniProtKB-KW"/>
</dbReference>
<evidence type="ECO:0000256" key="5">
    <source>
        <dbReference type="SAM" id="Coils"/>
    </source>
</evidence>
<dbReference type="EMBL" id="NBCO01000001">
    <property type="protein sequence ID" value="ORC93317.1"/>
    <property type="molecule type" value="Genomic_DNA"/>
</dbReference>
<evidence type="ECO:0000256" key="4">
    <source>
        <dbReference type="PROSITE-ProRule" id="PRU00091"/>
    </source>
</evidence>
<keyword evidence="2 4" id="KW-0863">Zinc-finger</keyword>
<feature type="compositionally biased region" description="Polar residues" evidence="6">
    <location>
        <begin position="85"/>
        <end position="114"/>
    </location>
</feature>
<dbReference type="PROSITE" id="PS50178">
    <property type="entry name" value="ZF_FYVE"/>
    <property type="match status" value="1"/>
</dbReference>
<feature type="region of interest" description="Disordered" evidence="6">
    <location>
        <begin position="84"/>
        <end position="114"/>
    </location>
</feature>
<dbReference type="SUPFAM" id="SSF57903">
    <property type="entry name" value="FYVE/PHD zinc finger"/>
    <property type="match status" value="1"/>
</dbReference>
<dbReference type="SMART" id="SM00064">
    <property type="entry name" value="FYVE"/>
    <property type="match status" value="1"/>
</dbReference>
<dbReference type="Gene3D" id="3.30.40.10">
    <property type="entry name" value="Zinc/RING finger domain, C3HC4 (zinc finger)"/>
    <property type="match status" value="1"/>
</dbReference>
<evidence type="ECO:0000313" key="8">
    <source>
        <dbReference type="EMBL" id="ORC93317.1"/>
    </source>
</evidence>
<evidence type="ECO:0000313" key="9">
    <source>
        <dbReference type="Proteomes" id="UP000192257"/>
    </source>
</evidence>
<keyword evidence="1" id="KW-0479">Metal-binding</keyword>
<reference evidence="8 9" key="1">
    <citation type="submission" date="2017-03" db="EMBL/GenBank/DDBJ databases">
        <title>An alternative strategy for trypanosome survival in the mammalian bloodstream revealed through genome and transcriptome analysis of the ubiquitous bovine parasite Trypanosoma (Megatrypanum) theileri.</title>
        <authorList>
            <person name="Kelly S."/>
            <person name="Ivens A."/>
            <person name="Mott A."/>
            <person name="O'Neill E."/>
            <person name="Emms D."/>
            <person name="Macleod O."/>
            <person name="Voorheis P."/>
            <person name="Matthews J."/>
            <person name="Matthews K."/>
            <person name="Carrington M."/>
        </authorList>
    </citation>
    <scope>NUCLEOTIDE SEQUENCE [LARGE SCALE GENOMIC DNA]</scope>
    <source>
        <strain evidence="8">Edinburgh</strain>
    </source>
</reference>
<evidence type="ECO:0000256" key="1">
    <source>
        <dbReference type="ARBA" id="ARBA00022723"/>
    </source>
</evidence>
<dbReference type="InterPro" id="IPR017455">
    <property type="entry name" value="Znf_FYVE-rel"/>
</dbReference>
<proteinExistence type="predicted"/>
<sequence length="229" mass="26013">MSVTGVLPEKEWQQPSKIKYCQYQDCGASFGIFSSKINCRRCGIVMCSKCSITCDSITGHYSNKPQPVCPRCFDIIEKQKKRFSRISTQQTPSLTRRNSTDSISTTPQHELSTALQEQETKVKQLEQELTNERNTRKALEDQFQKQITAIMEDKNASLQEVQELRVKLSQTQHEIMKNQESINCDASENNKGNLVEPAANADELQSKLDSVCCEREQLQANADELQSQL</sequence>
<keyword evidence="5" id="KW-0175">Coiled coil</keyword>
<dbReference type="Pfam" id="PF01363">
    <property type="entry name" value="FYVE"/>
    <property type="match status" value="1"/>
</dbReference>
<dbReference type="InterPro" id="IPR013083">
    <property type="entry name" value="Znf_RING/FYVE/PHD"/>
</dbReference>
<keyword evidence="9" id="KW-1185">Reference proteome</keyword>
<comment type="caution">
    <text evidence="8">The sequence shown here is derived from an EMBL/GenBank/DDBJ whole genome shotgun (WGS) entry which is preliminary data.</text>
</comment>
<evidence type="ECO:0000256" key="6">
    <source>
        <dbReference type="SAM" id="MobiDB-lite"/>
    </source>
</evidence>
<gene>
    <name evidence="8" type="ORF">TM35_000011940</name>
</gene>
<dbReference type="RefSeq" id="XP_028887383.1">
    <property type="nucleotide sequence ID" value="XM_029020875.1"/>
</dbReference>
<name>A0A1X0P8P0_9TRYP</name>
<accession>A0A1X0P8P0</accession>
<dbReference type="OrthoDB" id="252992at2759"/>
<organism evidence="8 9">
    <name type="scientific">Trypanosoma theileri</name>
    <dbReference type="NCBI Taxonomy" id="67003"/>
    <lineage>
        <taxon>Eukaryota</taxon>
        <taxon>Discoba</taxon>
        <taxon>Euglenozoa</taxon>
        <taxon>Kinetoplastea</taxon>
        <taxon>Metakinetoplastina</taxon>
        <taxon>Trypanosomatida</taxon>
        <taxon>Trypanosomatidae</taxon>
        <taxon>Trypanosoma</taxon>
    </lineage>
</organism>
<feature type="domain" description="FYVE-type" evidence="7">
    <location>
        <begin position="26"/>
        <end position="77"/>
    </location>
</feature>
<protein>
    <recommendedName>
        <fullName evidence="7">FYVE-type domain-containing protein</fullName>
    </recommendedName>
</protein>
<evidence type="ECO:0000256" key="3">
    <source>
        <dbReference type="ARBA" id="ARBA00022833"/>
    </source>
</evidence>
<dbReference type="InterPro" id="IPR000306">
    <property type="entry name" value="Znf_FYVE"/>
</dbReference>
<feature type="non-terminal residue" evidence="8">
    <location>
        <position position="229"/>
    </location>
</feature>
<dbReference type="STRING" id="67003.A0A1X0P8P0"/>
<dbReference type="InterPro" id="IPR011011">
    <property type="entry name" value="Znf_FYVE_PHD"/>
</dbReference>